<name>A0A5B9Q6T9_9BACT</name>
<dbReference type="Gene3D" id="3.30.470.20">
    <property type="entry name" value="ATP-grasp fold, B domain"/>
    <property type="match status" value="1"/>
</dbReference>
<keyword evidence="4" id="KW-1185">Reference proteome</keyword>
<dbReference type="Proteomes" id="UP000323917">
    <property type="component" value="Chromosome"/>
</dbReference>
<dbReference type="KEGG" id="bgok:Pr1d_05060"/>
<accession>A0A5B9Q6T9</accession>
<feature type="region of interest" description="Disordered" evidence="1">
    <location>
        <begin position="128"/>
        <end position="153"/>
    </location>
</feature>
<protein>
    <submittedName>
        <fullName evidence="3">ATP-grasp domain protein</fullName>
    </submittedName>
</protein>
<organism evidence="3 4">
    <name type="scientific">Bythopirellula goksoeyrii</name>
    <dbReference type="NCBI Taxonomy" id="1400387"/>
    <lineage>
        <taxon>Bacteria</taxon>
        <taxon>Pseudomonadati</taxon>
        <taxon>Planctomycetota</taxon>
        <taxon>Planctomycetia</taxon>
        <taxon>Pirellulales</taxon>
        <taxon>Lacipirellulaceae</taxon>
        <taxon>Bythopirellula</taxon>
    </lineage>
</organism>
<dbReference type="InterPro" id="IPR003806">
    <property type="entry name" value="ATP-grasp_PylC-type"/>
</dbReference>
<dbReference type="OrthoDB" id="1804072at2"/>
<dbReference type="Pfam" id="PF02655">
    <property type="entry name" value="ATP-grasp_3"/>
    <property type="match status" value="1"/>
</dbReference>
<evidence type="ECO:0000313" key="4">
    <source>
        <dbReference type="Proteomes" id="UP000323917"/>
    </source>
</evidence>
<dbReference type="GO" id="GO:0005524">
    <property type="term" value="F:ATP binding"/>
    <property type="evidence" value="ECO:0007669"/>
    <property type="project" value="InterPro"/>
</dbReference>
<sequence length="356" mass="38599">MVERSRIAVVGASARAAAFSLLRQGHAVVAADLFADADLRRVCDVEQVTNYPHGLAEWLSRTKCDEWLYTGALENYPDLVDRMAALRPLRGSAGSMLRAVRDPLLLQIALTSVGLNFPETHLCHGQPPGSGDWLHKTGQGASGSGVSELDPSSLSTQGYWQRRVPGLSGSAMFLASDPSCSLLGITRQLVGETWTGARQFQYAGTLSPWRLPEAGVAELVRMGEFLMQEFKLSGPFGVDFIYDDSHVWPVEVNPRTSAAAEVVERVTSTHACAGKAVLYAKRPLAISRDISEGLLHRAGSIENPELADIPNTDTQIATGEPILTVLADGDCLAEVEENLRERVARLESELYVTMVL</sequence>
<gene>
    <name evidence="3" type="ORF">Pr1d_05060</name>
</gene>
<dbReference type="SUPFAM" id="SSF56059">
    <property type="entry name" value="Glutathione synthetase ATP-binding domain-like"/>
    <property type="match status" value="1"/>
</dbReference>
<feature type="domain" description="ATP-grasp fold PylC-type" evidence="2">
    <location>
        <begin position="107"/>
        <end position="257"/>
    </location>
</feature>
<dbReference type="RefSeq" id="WP_148072039.1">
    <property type="nucleotide sequence ID" value="NZ_CP042913.1"/>
</dbReference>
<evidence type="ECO:0000259" key="2">
    <source>
        <dbReference type="Pfam" id="PF02655"/>
    </source>
</evidence>
<evidence type="ECO:0000313" key="3">
    <source>
        <dbReference type="EMBL" id="QEG33245.1"/>
    </source>
</evidence>
<evidence type="ECO:0000256" key="1">
    <source>
        <dbReference type="SAM" id="MobiDB-lite"/>
    </source>
</evidence>
<dbReference type="GO" id="GO:0046872">
    <property type="term" value="F:metal ion binding"/>
    <property type="evidence" value="ECO:0007669"/>
    <property type="project" value="InterPro"/>
</dbReference>
<reference evidence="3 4" key="1">
    <citation type="submission" date="2019-08" db="EMBL/GenBank/DDBJ databases">
        <title>Deep-cultivation of Planctomycetes and their phenomic and genomic characterization uncovers novel biology.</title>
        <authorList>
            <person name="Wiegand S."/>
            <person name="Jogler M."/>
            <person name="Boedeker C."/>
            <person name="Pinto D."/>
            <person name="Vollmers J."/>
            <person name="Rivas-Marin E."/>
            <person name="Kohn T."/>
            <person name="Peeters S.H."/>
            <person name="Heuer A."/>
            <person name="Rast P."/>
            <person name="Oberbeckmann S."/>
            <person name="Bunk B."/>
            <person name="Jeske O."/>
            <person name="Meyerdierks A."/>
            <person name="Storesund J.E."/>
            <person name="Kallscheuer N."/>
            <person name="Luecker S."/>
            <person name="Lage O.M."/>
            <person name="Pohl T."/>
            <person name="Merkel B.J."/>
            <person name="Hornburger P."/>
            <person name="Mueller R.-W."/>
            <person name="Bruemmer F."/>
            <person name="Labrenz M."/>
            <person name="Spormann A.M."/>
            <person name="Op den Camp H."/>
            <person name="Overmann J."/>
            <person name="Amann R."/>
            <person name="Jetten M.S.M."/>
            <person name="Mascher T."/>
            <person name="Medema M.H."/>
            <person name="Devos D.P."/>
            <person name="Kaster A.-K."/>
            <person name="Ovreas L."/>
            <person name="Rohde M."/>
            <person name="Galperin M.Y."/>
            <person name="Jogler C."/>
        </authorList>
    </citation>
    <scope>NUCLEOTIDE SEQUENCE [LARGE SCALE GENOMIC DNA]</scope>
    <source>
        <strain evidence="3 4">Pr1d</strain>
    </source>
</reference>
<dbReference type="EMBL" id="CP042913">
    <property type="protein sequence ID" value="QEG33245.1"/>
    <property type="molecule type" value="Genomic_DNA"/>
</dbReference>
<dbReference type="AlphaFoldDB" id="A0A5B9Q6T9"/>
<proteinExistence type="predicted"/>